<dbReference type="Pfam" id="PF00931">
    <property type="entry name" value="NB-ARC"/>
    <property type="match status" value="1"/>
</dbReference>
<accession>A0A4R2IMT2</accession>
<organism evidence="2 3">
    <name type="scientific">Actinocrispum wychmicini</name>
    <dbReference type="NCBI Taxonomy" id="1213861"/>
    <lineage>
        <taxon>Bacteria</taxon>
        <taxon>Bacillati</taxon>
        <taxon>Actinomycetota</taxon>
        <taxon>Actinomycetes</taxon>
        <taxon>Pseudonocardiales</taxon>
        <taxon>Pseudonocardiaceae</taxon>
        <taxon>Actinocrispum</taxon>
    </lineage>
</organism>
<dbReference type="InterPro" id="IPR027417">
    <property type="entry name" value="P-loop_NTPase"/>
</dbReference>
<comment type="caution">
    <text evidence="2">The sequence shown here is derived from an EMBL/GenBank/DDBJ whole genome shotgun (WGS) entry which is preliminary data.</text>
</comment>
<name>A0A4R2IMT2_9PSEU</name>
<sequence length="866" mass="93329">MDGRSTSDEHVRNEFGGSATNVVQSARIDNLTIHSAPVRRQALFLAPTRSSTVLVGRDELVEQLRNLPSGESLTLCGLPGVGKTALALHLAYDDRVRERFSDGVLWAGLGADSHVLRHLSVWGGAVGIRPEDVPDHSVSGWAEELHRVIARGKYLLVVDDVWDIEHALAFQLAGPGCAQVMTTRFPGVAAEFGGAVVKVAELSAAAGLDLLTRLAPDTVERNHAVAAKLVELVGGLPLALTLIGHRLRIDTVEGEDRVAETLDRLQATREWLELSKREAPSAAHPSLPPGMPVSLLATVDISYKRLPEAARTALCDLAAFPAKPESFAGAFARAVTTDPAGIAAAVRGGLLESLPGNRYSMHQVVHDFVWSKGRTGEAERRMAVFMVDMLTQEGVMTPDEVQQELGGILQALDHAHQHGLHETLLTGIDAAYGQLVRRGLYSVAEAHLRHALVAARATHNTEAEARTLVRLGSAVMELGELRVGEEYLTEGLRLAQQADLVGEIIDLLVRLGWSAGMRGNLEQARRHFADALVGATGVEATPALQGLGWVAGLQGKHAESLDHLRRALELARQAGDRGQVADVLQVAGWMRVQAAEYDAAQELFTECLAVAREVEQSSAEVDALHGLGWIAAQRGRYGEADALLTESLAIADDLGYHERLPIVIILGRVRAKTGHQDDARRLLAEALRLAREQGRPEKLCDALRETGRFEVTTGNLDMAEPLLRESLEIAERIVVRSCRINALEALAELELARGRTGPARESVLRAMRIGRTEPAVLARLRLWLAQVEEAEHGPAAAAELYLAAFTGADRTGQDEVAALGSFGMARAAAATGDQRARELADDSLSRLERISSPLAAGVRAWRDATL</sequence>
<dbReference type="EMBL" id="SLWS01000021">
    <property type="protein sequence ID" value="TCO45278.1"/>
    <property type="molecule type" value="Genomic_DNA"/>
</dbReference>
<dbReference type="PANTHER" id="PTHR47691:SF3">
    <property type="entry name" value="HTH-TYPE TRANSCRIPTIONAL REGULATOR RV0890C-RELATED"/>
    <property type="match status" value="1"/>
</dbReference>
<protein>
    <submittedName>
        <fullName evidence="2">Tetratricopeptide repeat protein</fullName>
    </submittedName>
</protein>
<dbReference type="SUPFAM" id="SSF52540">
    <property type="entry name" value="P-loop containing nucleoside triphosphate hydrolases"/>
    <property type="match status" value="1"/>
</dbReference>
<evidence type="ECO:0000313" key="3">
    <source>
        <dbReference type="Proteomes" id="UP000295680"/>
    </source>
</evidence>
<dbReference type="Proteomes" id="UP000295680">
    <property type="component" value="Unassembled WGS sequence"/>
</dbReference>
<dbReference type="InterPro" id="IPR019734">
    <property type="entry name" value="TPR_rpt"/>
</dbReference>
<dbReference type="Pfam" id="PF13176">
    <property type="entry name" value="TPR_7"/>
    <property type="match status" value="1"/>
</dbReference>
<keyword evidence="3" id="KW-1185">Reference proteome</keyword>
<feature type="domain" description="NB-ARC" evidence="1">
    <location>
        <begin position="59"/>
        <end position="212"/>
    </location>
</feature>
<evidence type="ECO:0000259" key="1">
    <source>
        <dbReference type="Pfam" id="PF00931"/>
    </source>
</evidence>
<dbReference type="PANTHER" id="PTHR47691">
    <property type="entry name" value="REGULATOR-RELATED"/>
    <property type="match status" value="1"/>
</dbReference>
<dbReference type="Pfam" id="PF13424">
    <property type="entry name" value="TPR_12"/>
    <property type="match status" value="1"/>
</dbReference>
<gene>
    <name evidence="2" type="ORF">EV192_12142</name>
</gene>
<evidence type="ECO:0000313" key="2">
    <source>
        <dbReference type="EMBL" id="TCO45278.1"/>
    </source>
</evidence>
<dbReference type="SMART" id="SM00028">
    <property type="entry name" value="TPR"/>
    <property type="match status" value="5"/>
</dbReference>
<dbReference type="Gene3D" id="3.40.50.300">
    <property type="entry name" value="P-loop containing nucleotide triphosphate hydrolases"/>
    <property type="match status" value="1"/>
</dbReference>
<dbReference type="InterPro" id="IPR011990">
    <property type="entry name" value="TPR-like_helical_dom_sf"/>
</dbReference>
<dbReference type="RefSeq" id="WP_132126168.1">
    <property type="nucleotide sequence ID" value="NZ_SLWS01000021.1"/>
</dbReference>
<dbReference type="OrthoDB" id="4507225at2"/>
<dbReference type="GO" id="GO:0043531">
    <property type="term" value="F:ADP binding"/>
    <property type="evidence" value="ECO:0007669"/>
    <property type="project" value="InterPro"/>
</dbReference>
<reference evidence="2 3" key="1">
    <citation type="submission" date="2019-03" db="EMBL/GenBank/DDBJ databases">
        <title>Genomic Encyclopedia of Type Strains, Phase IV (KMG-IV): sequencing the most valuable type-strain genomes for metagenomic binning, comparative biology and taxonomic classification.</title>
        <authorList>
            <person name="Goeker M."/>
        </authorList>
    </citation>
    <scope>NUCLEOTIDE SEQUENCE [LARGE SCALE GENOMIC DNA]</scope>
    <source>
        <strain evidence="2 3">DSM 45934</strain>
    </source>
</reference>
<dbReference type="AlphaFoldDB" id="A0A4R2IMT2"/>
<dbReference type="PRINTS" id="PR00364">
    <property type="entry name" value="DISEASERSIST"/>
</dbReference>
<dbReference type="SUPFAM" id="SSF48452">
    <property type="entry name" value="TPR-like"/>
    <property type="match status" value="2"/>
</dbReference>
<dbReference type="InterPro" id="IPR002182">
    <property type="entry name" value="NB-ARC"/>
</dbReference>
<dbReference type="Gene3D" id="1.25.40.10">
    <property type="entry name" value="Tetratricopeptide repeat domain"/>
    <property type="match status" value="3"/>
</dbReference>
<proteinExistence type="predicted"/>